<dbReference type="STRING" id="149040.A0A194XWF3"/>
<dbReference type="KEGG" id="psco:LY89DRAFT_633891"/>
<dbReference type="Gene3D" id="3.30.420.40">
    <property type="match status" value="2"/>
</dbReference>
<feature type="region of interest" description="Disordered" evidence="1">
    <location>
        <begin position="631"/>
        <end position="659"/>
    </location>
</feature>
<dbReference type="GeneID" id="28821088"/>
<organism evidence="2 3">
    <name type="scientific">Mollisia scopiformis</name>
    <name type="common">Conifer needle endophyte fungus</name>
    <name type="synonym">Phialocephala scopiformis</name>
    <dbReference type="NCBI Taxonomy" id="149040"/>
    <lineage>
        <taxon>Eukaryota</taxon>
        <taxon>Fungi</taxon>
        <taxon>Dikarya</taxon>
        <taxon>Ascomycota</taxon>
        <taxon>Pezizomycotina</taxon>
        <taxon>Leotiomycetes</taxon>
        <taxon>Helotiales</taxon>
        <taxon>Mollisiaceae</taxon>
        <taxon>Mollisia</taxon>
    </lineage>
</organism>
<dbReference type="InParanoid" id="A0A194XWF3"/>
<evidence type="ECO:0000313" key="3">
    <source>
        <dbReference type="Proteomes" id="UP000070700"/>
    </source>
</evidence>
<name>A0A194XWF3_MOLSC</name>
<gene>
    <name evidence="2" type="ORF">LY89DRAFT_633891</name>
</gene>
<dbReference type="Proteomes" id="UP000070700">
    <property type="component" value="Unassembled WGS sequence"/>
</dbReference>
<dbReference type="CDD" id="cd10170">
    <property type="entry name" value="ASKHA_NBD_HSP70"/>
    <property type="match status" value="1"/>
</dbReference>
<dbReference type="InterPro" id="IPR043129">
    <property type="entry name" value="ATPase_NBD"/>
</dbReference>
<dbReference type="Gene3D" id="3.90.640.10">
    <property type="entry name" value="Actin, Chain A, domain 4"/>
    <property type="match status" value="1"/>
</dbReference>
<dbReference type="PANTHER" id="PTHR42749">
    <property type="entry name" value="CELL SHAPE-DETERMINING PROTEIN MREB"/>
    <property type="match status" value="1"/>
</dbReference>
<dbReference type="EMBL" id="KQ947404">
    <property type="protein sequence ID" value="KUJ24057.1"/>
    <property type="molecule type" value="Genomic_DNA"/>
</dbReference>
<reference evidence="2 3" key="1">
    <citation type="submission" date="2015-10" db="EMBL/GenBank/DDBJ databases">
        <title>Full genome of DAOMC 229536 Phialocephala scopiformis, a fungal endophyte of spruce producing the potent anti-insectan compound rugulosin.</title>
        <authorList>
            <consortium name="DOE Joint Genome Institute"/>
            <person name="Walker A.K."/>
            <person name="Frasz S.L."/>
            <person name="Seifert K.A."/>
            <person name="Miller J.D."/>
            <person name="Mondo S.J."/>
            <person name="Labutti K."/>
            <person name="Lipzen A."/>
            <person name="Dockter R."/>
            <person name="Kennedy M."/>
            <person name="Grigoriev I.V."/>
            <person name="Spatafora J.W."/>
        </authorList>
    </citation>
    <scope>NUCLEOTIDE SEQUENCE [LARGE SCALE GENOMIC DNA]</scope>
    <source>
        <strain evidence="2 3">CBS 120377</strain>
    </source>
</reference>
<sequence>MSSMQPEIVVGIDFGMTFTGVSYLRTHMPAPIFIQKWPMRAHESNRKVPTVLHYPPMGGSPEWGFPCQFVDGKHEWFKRYLDPAHLEDCRRQVPDNDLPTIDEVRRWYRDYMSCLFTYISRYLQDIMGDWHARRVEFIFSLPTTFRSQEISTTLRDLLRQAGFGRGTHHTLDFGLTEPQAAAVDAAKHSTKSLNGGDILLVCDAGGGTTDFALLEQMTARGARPELRELTTVPGIDVGSTNIDTAFETLVDSRLRAGRLHLAENTSWTMMNSTEFQMWKCSFGHASTEDTPRFTVTVPYLDEGVSNREAGIEGGKMTFSHSDFEDLFDPQVREIVRVIRQQLDRLRQTHPGRFVNYLILSGGLGSSPYLLKKLRTAFVLNKHQAAPYLEILLSDEPQLAVCRGLVIDRMQRITTNRNVLTGRICPASYGILCDMPYDEDNPQHINQTPYKDPINGLLYVRNQVDWMIKKGEMIDIDKHVAHNFTKIVCKVKEEKTETNDNRRIWRNRVVISHADIHRLPSNSDHADCFVLCNITSNLSSVPMSEFEIVKEHKSWYKIGSREKWRIAEHEVRVVIGSTDIKFELWFKEQQYNKPNSIRVEWLEGATIAAPNENRRLDSNILDGIRKRKAIKNSKDKDKTAQNLRSNLRSPRLGGSSRSRF</sequence>
<dbReference type="RefSeq" id="XP_018078412.1">
    <property type="nucleotide sequence ID" value="XM_018211362.1"/>
</dbReference>
<protein>
    <submittedName>
        <fullName evidence="2">Uncharacterized protein</fullName>
    </submittedName>
</protein>
<feature type="compositionally biased region" description="Low complexity" evidence="1">
    <location>
        <begin position="641"/>
        <end position="659"/>
    </location>
</feature>
<accession>A0A194XWF3</accession>
<dbReference type="SUPFAM" id="SSF53067">
    <property type="entry name" value="Actin-like ATPase domain"/>
    <property type="match status" value="2"/>
</dbReference>
<keyword evidence="3" id="KW-1185">Reference proteome</keyword>
<proteinExistence type="predicted"/>
<evidence type="ECO:0000313" key="2">
    <source>
        <dbReference type="EMBL" id="KUJ24057.1"/>
    </source>
</evidence>
<dbReference type="PANTHER" id="PTHR42749:SF1">
    <property type="entry name" value="CELL SHAPE-DETERMINING PROTEIN MREB"/>
    <property type="match status" value="1"/>
</dbReference>
<dbReference type="AlphaFoldDB" id="A0A194XWF3"/>
<dbReference type="OrthoDB" id="2394218at2759"/>
<evidence type="ECO:0000256" key="1">
    <source>
        <dbReference type="SAM" id="MobiDB-lite"/>
    </source>
</evidence>